<dbReference type="Gene3D" id="2.40.260.10">
    <property type="entry name" value="Sortase"/>
    <property type="match status" value="1"/>
</dbReference>
<proteinExistence type="predicted"/>
<dbReference type="InterPro" id="IPR005754">
    <property type="entry name" value="Sortase"/>
</dbReference>
<name>A0A0H4T7T3_9BACT</name>
<dbReference type="InterPro" id="IPR042001">
    <property type="entry name" value="Sortase_F"/>
</dbReference>
<reference evidence="2" key="1">
    <citation type="journal article" date="2015" name="ISME J.">
        <title>Aquifer environment selects for microbial species cohorts in sediment and groundwater.</title>
        <authorList>
            <person name="Hug L.A."/>
            <person name="Thomas B.C."/>
            <person name="Brown C.T."/>
            <person name="Frischkorn K.R."/>
            <person name="Williams K.H."/>
            <person name="Tringe S.G."/>
            <person name="Banfield J.F."/>
        </authorList>
    </citation>
    <scope>NUCLEOTIDE SEQUENCE</scope>
</reference>
<dbReference type="CDD" id="cd05829">
    <property type="entry name" value="Sortase_F"/>
    <property type="match status" value="1"/>
</dbReference>
<evidence type="ECO:0000313" key="2">
    <source>
        <dbReference type="EMBL" id="AKQ02532.1"/>
    </source>
</evidence>
<keyword evidence="1" id="KW-0378">Hydrolase</keyword>
<dbReference type="Pfam" id="PF04203">
    <property type="entry name" value="Sortase"/>
    <property type="match status" value="1"/>
</dbReference>
<dbReference type="AlphaFoldDB" id="A0A0H4T7T3"/>
<protein>
    <submittedName>
        <fullName evidence="2">Sortase family enzyme</fullName>
    </submittedName>
</protein>
<evidence type="ECO:0000256" key="1">
    <source>
        <dbReference type="ARBA" id="ARBA00022801"/>
    </source>
</evidence>
<dbReference type="GO" id="GO:0016787">
    <property type="term" value="F:hydrolase activity"/>
    <property type="evidence" value="ECO:0007669"/>
    <property type="project" value="UniProtKB-KW"/>
</dbReference>
<sequence>MISLLKNKKLLITAVSVLLLALGIFMLSYDKGIDTSALPDNLALPEESLEPSDTGGILAESKPVQLRIPNLQLDAPVIELGLKENNEIEVPKKYDVVGWYKYGPTPGELGPAVILGHVAAEVGPGVFGYLRLLEPGDLVEVDREDGSTAIFRVDKLESYPQNTFPTSLVYGDLDYSGLRLITCTGKFNEEDKTFDMNLIVFASLIGTK</sequence>
<organism evidence="2">
    <name type="scientific">uncultured Parcubacteria bacterium Rifle_16ft_4_minimus_37647</name>
    <dbReference type="NCBI Taxonomy" id="1665140"/>
    <lineage>
        <taxon>Bacteria</taxon>
        <taxon>Candidatus Parcubacteria</taxon>
        <taxon>environmental samples</taxon>
    </lineage>
</organism>
<dbReference type="InterPro" id="IPR023365">
    <property type="entry name" value="Sortase_dom-sf"/>
</dbReference>
<dbReference type="SUPFAM" id="SSF63817">
    <property type="entry name" value="Sortase"/>
    <property type="match status" value="1"/>
</dbReference>
<dbReference type="NCBIfam" id="NF033748">
    <property type="entry name" value="class_F_sortase"/>
    <property type="match status" value="1"/>
</dbReference>
<dbReference type="EMBL" id="KT007000">
    <property type="protein sequence ID" value="AKQ02532.1"/>
    <property type="molecule type" value="Genomic_DNA"/>
</dbReference>
<accession>A0A0H4T7T3</accession>